<dbReference type="Pfam" id="PF07262">
    <property type="entry name" value="CdiI"/>
    <property type="match status" value="1"/>
</dbReference>
<reference evidence="1 2" key="1">
    <citation type="submission" date="2023-07" db="EMBL/GenBank/DDBJ databases">
        <title>Sorghum-associated microbial communities from plants grown in Nebraska, USA.</title>
        <authorList>
            <person name="Schachtman D."/>
        </authorList>
    </citation>
    <scope>NUCLEOTIDE SEQUENCE [LARGE SCALE GENOMIC DNA]</scope>
    <source>
        <strain evidence="1 2">CC49</strain>
    </source>
</reference>
<dbReference type="CDD" id="cd13445">
    <property type="entry name" value="CDI_inhibitor_EC869_like"/>
    <property type="match status" value="1"/>
</dbReference>
<comment type="caution">
    <text evidence="1">The sequence shown here is derived from an EMBL/GenBank/DDBJ whole genome shotgun (WGS) entry which is preliminary data.</text>
</comment>
<dbReference type="EMBL" id="JAUSSJ010000001">
    <property type="protein sequence ID" value="MDQ0019362.1"/>
    <property type="molecule type" value="Genomic_DNA"/>
</dbReference>
<dbReference type="SUPFAM" id="SSF160207">
    <property type="entry name" value="NMB0488-like"/>
    <property type="match status" value="1"/>
</dbReference>
<evidence type="ECO:0000313" key="1">
    <source>
        <dbReference type="EMBL" id="MDQ0019362.1"/>
    </source>
</evidence>
<keyword evidence="2" id="KW-1185">Reference proteome</keyword>
<evidence type="ECO:0008006" key="3">
    <source>
        <dbReference type="Google" id="ProtNLM"/>
    </source>
</evidence>
<proteinExistence type="predicted"/>
<name>A0ABT9T7D3_9GAMM</name>
<dbReference type="Proteomes" id="UP001244623">
    <property type="component" value="Unassembled WGS sequence"/>
</dbReference>
<gene>
    <name evidence="1" type="ORF">J2X94_001490</name>
</gene>
<dbReference type="InterPro" id="IPR037891">
    <property type="entry name" value="Cdil-like_sf"/>
</dbReference>
<dbReference type="Gene3D" id="3.40.1590.10">
    <property type="entry name" value="NMB0488-like"/>
    <property type="match status" value="1"/>
</dbReference>
<accession>A0ABT9T7D3</accession>
<sequence length="168" mass="19398">MMEFNKDQDYWANAFFTNEFLNIETYSGLGMTRRDPLFPCRLLPLDIDDKSLGEEILQALFNSRTLTVLADRVEFFDLEKGKEKYAIWIVMLMEKYGYKTKRALFKNMKKCGIHLVNNQITIRPSYHEKLEAWSGARINESDYVVLPVDSSPAEIGAGLRLALSRCKG</sequence>
<organism evidence="1 2">
    <name type="scientific">[Curtobacterium] plantarum</name>
    <dbReference type="NCBI Taxonomy" id="221276"/>
    <lineage>
        <taxon>Bacteria</taxon>
        <taxon>Pseudomonadati</taxon>
        <taxon>Pseudomonadota</taxon>
        <taxon>Gammaproteobacteria</taxon>
        <taxon>Enterobacterales</taxon>
        <taxon>Erwiniaceae</taxon>
        <taxon>Pantoea</taxon>
    </lineage>
</organism>
<protein>
    <recommendedName>
        <fullName evidence="3">DUF1436 family protein</fullName>
    </recommendedName>
</protein>
<dbReference type="InterPro" id="IPR009888">
    <property type="entry name" value="CdiI_Proteobact"/>
</dbReference>
<evidence type="ECO:0000313" key="2">
    <source>
        <dbReference type="Proteomes" id="UP001244623"/>
    </source>
</evidence>